<dbReference type="Proteomes" id="UP000831701">
    <property type="component" value="Chromosome 5"/>
</dbReference>
<evidence type="ECO:0000313" key="2">
    <source>
        <dbReference type="Proteomes" id="UP000831701"/>
    </source>
</evidence>
<proteinExistence type="predicted"/>
<organism evidence="1 2">
    <name type="scientific">Scortum barcoo</name>
    <name type="common">barcoo grunter</name>
    <dbReference type="NCBI Taxonomy" id="214431"/>
    <lineage>
        <taxon>Eukaryota</taxon>
        <taxon>Metazoa</taxon>
        <taxon>Chordata</taxon>
        <taxon>Craniata</taxon>
        <taxon>Vertebrata</taxon>
        <taxon>Euteleostomi</taxon>
        <taxon>Actinopterygii</taxon>
        <taxon>Neopterygii</taxon>
        <taxon>Teleostei</taxon>
        <taxon>Neoteleostei</taxon>
        <taxon>Acanthomorphata</taxon>
        <taxon>Eupercaria</taxon>
        <taxon>Centrarchiformes</taxon>
        <taxon>Terapontoidei</taxon>
        <taxon>Terapontidae</taxon>
        <taxon>Scortum</taxon>
    </lineage>
</organism>
<keyword evidence="2" id="KW-1185">Reference proteome</keyword>
<reference evidence="1" key="1">
    <citation type="submission" date="2022-04" db="EMBL/GenBank/DDBJ databases">
        <title>Jade perch genome.</title>
        <authorList>
            <person name="Chao B."/>
        </authorList>
    </citation>
    <scope>NUCLEOTIDE SEQUENCE</scope>
    <source>
        <strain evidence="1">CB-2022</strain>
    </source>
</reference>
<comment type="caution">
    <text evidence="1">The sequence shown here is derived from an EMBL/GenBank/DDBJ whole genome shotgun (WGS) entry which is preliminary data.</text>
</comment>
<dbReference type="EMBL" id="CM041535">
    <property type="protein sequence ID" value="KAI3372367.1"/>
    <property type="molecule type" value="Genomic_DNA"/>
</dbReference>
<accession>A0ACB8WYH8</accession>
<sequence>MDEDPLGKALMGTSPKHIWARDGGGIANKSGARGVACVLGYKLTCTDRLFPVSFLTNARSLVNKMDEMKLRIVSAKIDSCVAIVTAESWLDNNSGSGASGALSSLGRTGLQPQRNTEVEVWLCTFITPGVQPRTSLGHTVLLIWNIWQ</sequence>
<name>A0ACB8WYH8_9TELE</name>
<evidence type="ECO:0000313" key="1">
    <source>
        <dbReference type="EMBL" id="KAI3372367.1"/>
    </source>
</evidence>
<gene>
    <name evidence="1" type="ORF">L3Q82_022860</name>
</gene>
<protein>
    <submittedName>
        <fullName evidence="1">Uncharacterized protein</fullName>
    </submittedName>
</protein>